<dbReference type="GO" id="GO:0030288">
    <property type="term" value="C:outer membrane-bounded periplasmic space"/>
    <property type="evidence" value="ECO:0007669"/>
    <property type="project" value="TreeGrafter"/>
</dbReference>
<reference evidence="2" key="1">
    <citation type="submission" date="2022-10" db="EMBL/GenBank/DDBJ databases">
        <title>Gaoshiqiia sediminis gen. nov., sp. nov., isolated from coastal sediment.</title>
        <authorList>
            <person name="Yu W.X."/>
            <person name="Mu D.S."/>
            <person name="Du J.Z."/>
            <person name="Liang Y.Q."/>
        </authorList>
    </citation>
    <scope>NUCLEOTIDE SEQUENCE</scope>
    <source>
        <strain evidence="2">A06</strain>
    </source>
</reference>
<dbReference type="Gene3D" id="3.90.780.10">
    <property type="entry name" value="5'-Nucleotidase, C-terminal domain"/>
    <property type="match status" value="1"/>
</dbReference>
<proteinExistence type="predicted"/>
<feature type="domain" description="5'-Nucleotidase C-terminal" evidence="1">
    <location>
        <begin position="74"/>
        <end position="209"/>
    </location>
</feature>
<evidence type="ECO:0000313" key="2">
    <source>
        <dbReference type="EMBL" id="MCW0481392.1"/>
    </source>
</evidence>
<keyword evidence="3" id="KW-1185">Reference proteome</keyword>
<protein>
    <submittedName>
        <fullName evidence="2">5'-nucleotidase C-terminal domain-containing protein</fullName>
    </submittedName>
</protein>
<dbReference type="PROSITE" id="PS51257">
    <property type="entry name" value="PROKAR_LIPOPROTEIN"/>
    <property type="match status" value="1"/>
</dbReference>
<dbReference type="Pfam" id="PF02872">
    <property type="entry name" value="5_nucleotid_C"/>
    <property type="match status" value="1"/>
</dbReference>
<dbReference type="AlphaFoldDB" id="A0AA41YB34"/>
<name>A0AA41YB34_9BACT</name>
<dbReference type="RefSeq" id="WP_282589999.1">
    <property type="nucleotide sequence ID" value="NZ_JAPAAF010000001.1"/>
</dbReference>
<dbReference type="SUPFAM" id="SSF55816">
    <property type="entry name" value="5'-nucleotidase (syn. UDP-sugar hydrolase), C-terminal domain"/>
    <property type="match status" value="1"/>
</dbReference>
<dbReference type="PRINTS" id="PR01607">
    <property type="entry name" value="APYRASEFAMLY"/>
</dbReference>
<dbReference type="InterPro" id="IPR008334">
    <property type="entry name" value="5'-Nucleotdase_C"/>
</dbReference>
<dbReference type="PANTHER" id="PTHR11575:SF24">
    <property type="entry name" value="5'-NUCLEOTIDASE"/>
    <property type="match status" value="1"/>
</dbReference>
<organism evidence="2 3">
    <name type="scientific">Gaoshiqia sediminis</name>
    <dbReference type="NCBI Taxonomy" id="2986998"/>
    <lineage>
        <taxon>Bacteria</taxon>
        <taxon>Pseudomonadati</taxon>
        <taxon>Bacteroidota</taxon>
        <taxon>Bacteroidia</taxon>
        <taxon>Marinilabiliales</taxon>
        <taxon>Prolixibacteraceae</taxon>
        <taxon>Gaoshiqia</taxon>
    </lineage>
</organism>
<evidence type="ECO:0000313" key="3">
    <source>
        <dbReference type="Proteomes" id="UP001163821"/>
    </source>
</evidence>
<dbReference type="InterPro" id="IPR036907">
    <property type="entry name" value="5'-Nucleotdase_C_sf"/>
</dbReference>
<comment type="caution">
    <text evidence="2">The sequence shown here is derived from an EMBL/GenBank/DDBJ whole genome shotgun (WGS) entry which is preliminary data.</text>
</comment>
<sequence>MKNSFLLIAFIFGLLSCKSTLIIQDIHMQNIPNYENISTIDSTIVQLVAPYKQNLETDMQEIIAISTVELVKGKPESLLTNYLADLLLEEGSRYAYKHPLQPLPDLAYLNYGGLRTQLPKGEITVGKIFELMPFENEMVLIQLTGADLYEFAVRLISNGGDCVSGIKLGIQDNKIGTFEIDGNPLNHTALYWVVTNNYVAEGGDGMTMLLNRKKYIQTGIKLRDCFIDHMRNEYQTGRTISPKLDGRIYYE</sequence>
<dbReference type="GO" id="GO:0008253">
    <property type="term" value="F:5'-nucleotidase activity"/>
    <property type="evidence" value="ECO:0007669"/>
    <property type="project" value="TreeGrafter"/>
</dbReference>
<evidence type="ECO:0000259" key="1">
    <source>
        <dbReference type="Pfam" id="PF02872"/>
    </source>
</evidence>
<dbReference type="GO" id="GO:0008768">
    <property type="term" value="F:UDP-sugar diphosphatase activity"/>
    <property type="evidence" value="ECO:0007669"/>
    <property type="project" value="TreeGrafter"/>
</dbReference>
<gene>
    <name evidence="2" type="ORF">N2K84_01545</name>
</gene>
<dbReference type="GO" id="GO:0009166">
    <property type="term" value="P:nucleotide catabolic process"/>
    <property type="evidence" value="ECO:0007669"/>
    <property type="project" value="InterPro"/>
</dbReference>
<accession>A0AA41YB34</accession>
<dbReference type="PANTHER" id="PTHR11575">
    <property type="entry name" value="5'-NUCLEOTIDASE-RELATED"/>
    <property type="match status" value="1"/>
</dbReference>
<dbReference type="EMBL" id="JAPAAF010000001">
    <property type="protein sequence ID" value="MCW0481392.1"/>
    <property type="molecule type" value="Genomic_DNA"/>
</dbReference>
<dbReference type="InterPro" id="IPR006179">
    <property type="entry name" value="5_nucleotidase/apyrase"/>
</dbReference>
<dbReference type="Proteomes" id="UP001163821">
    <property type="component" value="Unassembled WGS sequence"/>
</dbReference>